<organism evidence="3 4">
    <name type="scientific">Lichtheimia ornata</name>
    <dbReference type="NCBI Taxonomy" id="688661"/>
    <lineage>
        <taxon>Eukaryota</taxon>
        <taxon>Fungi</taxon>
        <taxon>Fungi incertae sedis</taxon>
        <taxon>Mucoromycota</taxon>
        <taxon>Mucoromycotina</taxon>
        <taxon>Mucoromycetes</taxon>
        <taxon>Mucorales</taxon>
        <taxon>Lichtheimiaceae</taxon>
        <taxon>Lichtheimia</taxon>
    </lineage>
</organism>
<feature type="region of interest" description="Disordered" evidence="1">
    <location>
        <begin position="101"/>
        <end position="171"/>
    </location>
</feature>
<comment type="caution">
    <text evidence="3">The sequence shown here is derived from an EMBL/GenBank/DDBJ whole genome shotgun (WGS) entry which is preliminary data.</text>
</comment>
<feature type="signal peptide" evidence="2">
    <location>
        <begin position="1"/>
        <end position="18"/>
    </location>
</feature>
<sequence length="198" mass="21181">MKLERVLWIAGFGIAVQACHPVFDMCMNTAKLAIASCQQDNACKCSAEKQLLACYAECPESAELSQQQMSKVAKVCNDPEAEAESNTPFGGILIPANVQANPSKQDQSEQNDNHNNESSSSSSSHNEQHNNGGDGDESKEKSVHAASIPKPIHTLPPELSPSHEDVAVSNEESSSNHVFQVSAGFMLIATAFGFLVHA</sequence>
<keyword evidence="2" id="KW-0732">Signal</keyword>
<dbReference type="EMBL" id="JARTCD010000020">
    <property type="protein sequence ID" value="KAJ8659139.1"/>
    <property type="molecule type" value="Genomic_DNA"/>
</dbReference>
<dbReference type="GeneID" id="83212591"/>
<feature type="compositionally biased region" description="Low complexity" evidence="1">
    <location>
        <begin position="116"/>
        <end position="131"/>
    </location>
</feature>
<gene>
    <name evidence="3" type="ORF">O0I10_005178</name>
</gene>
<accession>A0AAD7V4G5</accession>
<keyword evidence="4" id="KW-1185">Reference proteome</keyword>
<dbReference type="Proteomes" id="UP001234581">
    <property type="component" value="Unassembled WGS sequence"/>
</dbReference>
<dbReference type="PROSITE" id="PS51257">
    <property type="entry name" value="PROKAR_LIPOPROTEIN"/>
    <property type="match status" value="1"/>
</dbReference>
<feature type="chain" id="PRO_5042112672" description="Extracellular membrane protein CFEM domain-containing protein" evidence="2">
    <location>
        <begin position="19"/>
        <end position="198"/>
    </location>
</feature>
<evidence type="ECO:0000313" key="4">
    <source>
        <dbReference type="Proteomes" id="UP001234581"/>
    </source>
</evidence>
<evidence type="ECO:0000256" key="2">
    <source>
        <dbReference type="SAM" id="SignalP"/>
    </source>
</evidence>
<name>A0AAD7V4G5_9FUNG</name>
<reference evidence="3 4" key="1">
    <citation type="submission" date="2023-03" db="EMBL/GenBank/DDBJ databases">
        <title>Genome sequence of Lichtheimia ornata CBS 291.66.</title>
        <authorList>
            <person name="Mohabir J.T."/>
            <person name="Shea T.P."/>
            <person name="Kurbessoian T."/>
            <person name="Berby B."/>
            <person name="Fontaine J."/>
            <person name="Livny J."/>
            <person name="Gnirke A."/>
            <person name="Stajich J.E."/>
            <person name="Cuomo C.A."/>
        </authorList>
    </citation>
    <scope>NUCLEOTIDE SEQUENCE [LARGE SCALE GENOMIC DNA]</scope>
    <source>
        <strain evidence="3">CBS 291.66</strain>
    </source>
</reference>
<proteinExistence type="predicted"/>
<evidence type="ECO:0000256" key="1">
    <source>
        <dbReference type="SAM" id="MobiDB-lite"/>
    </source>
</evidence>
<dbReference type="RefSeq" id="XP_058344052.1">
    <property type="nucleotide sequence ID" value="XM_058485225.1"/>
</dbReference>
<protein>
    <recommendedName>
        <fullName evidence="5">Extracellular membrane protein CFEM domain-containing protein</fullName>
    </recommendedName>
</protein>
<evidence type="ECO:0008006" key="5">
    <source>
        <dbReference type="Google" id="ProtNLM"/>
    </source>
</evidence>
<dbReference type="AlphaFoldDB" id="A0AAD7V4G5"/>
<evidence type="ECO:0000313" key="3">
    <source>
        <dbReference type="EMBL" id="KAJ8659139.1"/>
    </source>
</evidence>